<evidence type="ECO:0000313" key="4">
    <source>
        <dbReference type="RefSeq" id="XP_010456730.1"/>
    </source>
</evidence>
<keyword evidence="1" id="KW-0175">Coiled coil</keyword>
<evidence type="ECO:0000313" key="3">
    <source>
        <dbReference type="Proteomes" id="UP000694864"/>
    </source>
</evidence>
<gene>
    <name evidence="4" type="primary">LOC104738223</name>
</gene>
<keyword evidence="3" id="KW-1185">Reference proteome</keyword>
<feature type="compositionally biased region" description="Basic and acidic residues" evidence="2">
    <location>
        <begin position="126"/>
        <end position="142"/>
    </location>
</feature>
<organism evidence="3 4">
    <name type="scientific">Camelina sativa</name>
    <name type="common">False flax</name>
    <name type="synonym">Myagrum sativum</name>
    <dbReference type="NCBI Taxonomy" id="90675"/>
    <lineage>
        <taxon>Eukaryota</taxon>
        <taxon>Viridiplantae</taxon>
        <taxon>Streptophyta</taxon>
        <taxon>Embryophyta</taxon>
        <taxon>Tracheophyta</taxon>
        <taxon>Spermatophyta</taxon>
        <taxon>Magnoliopsida</taxon>
        <taxon>eudicotyledons</taxon>
        <taxon>Gunneridae</taxon>
        <taxon>Pentapetalae</taxon>
        <taxon>rosids</taxon>
        <taxon>malvids</taxon>
        <taxon>Brassicales</taxon>
        <taxon>Brassicaceae</taxon>
        <taxon>Camelineae</taxon>
        <taxon>Camelina</taxon>
    </lineage>
</organism>
<feature type="region of interest" description="Disordered" evidence="2">
    <location>
        <begin position="113"/>
        <end position="142"/>
    </location>
</feature>
<dbReference type="GeneID" id="104738223"/>
<dbReference type="Proteomes" id="UP000694864">
    <property type="component" value="Chromosome 13"/>
</dbReference>
<reference evidence="3" key="1">
    <citation type="journal article" date="2014" name="Nat. Commun.">
        <title>The emerging biofuel crop Camelina sativa retains a highly undifferentiated hexaploid genome structure.</title>
        <authorList>
            <person name="Kagale S."/>
            <person name="Koh C."/>
            <person name="Nixon J."/>
            <person name="Bollina V."/>
            <person name="Clarke W.E."/>
            <person name="Tuteja R."/>
            <person name="Spillane C."/>
            <person name="Robinson S.J."/>
            <person name="Links M.G."/>
            <person name="Clarke C."/>
            <person name="Higgins E.E."/>
            <person name="Huebert T."/>
            <person name="Sharpe A.G."/>
            <person name="Parkin I.A."/>
        </authorList>
    </citation>
    <scope>NUCLEOTIDE SEQUENCE [LARGE SCALE GENOMIC DNA]</scope>
    <source>
        <strain evidence="3">cv. DH55</strain>
    </source>
</reference>
<protein>
    <submittedName>
        <fullName evidence="4">Uncharacterized protein LOC104738223</fullName>
    </submittedName>
</protein>
<proteinExistence type="predicted"/>
<accession>A0ABM0VIJ2</accession>
<dbReference type="RefSeq" id="XP_010456730.1">
    <property type="nucleotide sequence ID" value="XM_010458428.1"/>
</dbReference>
<reference evidence="4" key="2">
    <citation type="submission" date="2025-08" db="UniProtKB">
        <authorList>
            <consortium name="RefSeq"/>
        </authorList>
    </citation>
    <scope>IDENTIFICATION</scope>
    <source>
        <tissue evidence="4">Leaf</tissue>
    </source>
</reference>
<sequence length="417" mass="49389">MRVELISSQEEAERVLNAKLDKMSIEFGAELETITKDVTRLEEQIIAVNNQVLNNTKYIDDDRTKIINMGYTIDTIESRLEWKVEALQTLFNKSGECNNWSVDQLYQPTDVEEEHGASYEYPTDPNKSKEWTREKDYPTDEEEAYFKERAIEYEDLPRENDESYDLSSTKEDGEEELKDFYCCMTYHIPYEEVTENHNFRQLQHQEEAFYRGNPRNRPSPAPYDVYEDWEPVPNETMKMLHEKLDKIDSNLSRKIDDIAVRVRSIEDQRSKDAEAMERRLHCLEEEQERHLKSAQDNAINIRDLGNEVSDLERDHESKYGVLFNKELDTRRRVQKLENRAYEAESKMFGLEFEQKRFGEAMSEKFTFTKENHKLLKEIESEINEKNQDLDDKIENLSSCVAEHKPEEGAQLVEEEVR</sequence>
<feature type="coiled-coil region" evidence="1">
    <location>
        <begin position="266"/>
        <end position="293"/>
    </location>
</feature>
<evidence type="ECO:0000256" key="2">
    <source>
        <dbReference type="SAM" id="MobiDB-lite"/>
    </source>
</evidence>
<evidence type="ECO:0000256" key="1">
    <source>
        <dbReference type="SAM" id="Coils"/>
    </source>
</evidence>
<name>A0ABM0VIJ2_CAMSA</name>